<organism evidence="3 4">
    <name type="scientific">Maricaulis salignorans</name>
    <dbReference type="NCBI Taxonomy" id="144026"/>
    <lineage>
        <taxon>Bacteria</taxon>
        <taxon>Pseudomonadati</taxon>
        <taxon>Pseudomonadota</taxon>
        <taxon>Alphaproteobacteria</taxon>
        <taxon>Maricaulales</taxon>
        <taxon>Maricaulaceae</taxon>
        <taxon>Maricaulis</taxon>
    </lineage>
</organism>
<keyword evidence="2" id="KW-0732">Signal</keyword>
<protein>
    <submittedName>
        <fullName evidence="3">Uncharacterized protein</fullName>
    </submittedName>
</protein>
<dbReference type="Proteomes" id="UP000199759">
    <property type="component" value="Unassembled WGS sequence"/>
</dbReference>
<dbReference type="STRING" id="144026.SAMN04488568_1259"/>
<dbReference type="AlphaFoldDB" id="A0A1G9WH31"/>
<feature type="chain" id="PRO_5011507107" evidence="2">
    <location>
        <begin position="22"/>
        <end position="153"/>
    </location>
</feature>
<feature type="signal peptide" evidence="2">
    <location>
        <begin position="1"/>
        <end position="21"/>
    </location>
</feature>
<evidence type="ECO:0000256" key="1">
    <source>
        <dbReference type="PROSITE-ProRule" id="PRU00339"/>
    </source>
</evidence>
<dbReference type="Gene3D" id="1.25.40.10">
    <property type="entry name" value="Tetratricopeptide repeat domain"/>
    <property type="match status" value="1"/>
</dbReference>
<evidence type="ECO:0000256" key="2">
    <source>
        <dbReference type="SAM" id="SignalP"/>
    </source>
</evidence>
<dbReference type="InterPro" id="IPR019734">
    <property type="entry name" value="TPR_rpt"/>
</dbReference>
<feature type="repeat" description="TPR" evidence="1">
    <location>
        <begin position="73"/>
        <end position="106"/>
    </location>
</feature>
<dbReference type="SMART" id="SM00028">
    <property type="entry name" value="TPR"/>
    <property type="match status" value="2"/>
</dbReference>
<name>A0A1G9WH31_9PROT</name>
<evidence type="ECO:0000313" key="3">
    <source>
        <dbReference type="EMBL" id="SDM83848.1"/>
    </source>
</evidence>
<sequence length="153" mass="15749">MFRSILLASVLAAGAASGAQAQACDAEPQFAAHRTANGLVRAQYNAVTRSQWPQAIHFGEEVAGSGAASGQRAAALTNLCYAFAATAEYDQAVEACNAAIELRPDAWRAINNRGAAQWLAGDHAAATADFNAAATLAGNEDEVQANLSLARCG</sequence>
<accession>A0A1G9WH31</accession>
<dbReference type="RefSeq" id="WP_091771822.1">
    <property type="nucleotide sequence ID" value="NZ_FNHG01000025.1"/>
</dbReference>
<keyword evidence="1" id="KW-0802">TPR repeat</keyword>
<dbReference type="EMBL" id="FNHG01000025">
    <property type="protein sequence ID" value="SDM83848.1"/>
    <property type="molecule type" value="Genomic_DNA"/>
</dbReference>
<keyword evidence="4" id="KW-1185">Reference proteome</keyword>
<evidence type="ECO:0000313" key="4">
    <source>
        <dbReference type="Proteomes" id="UP000199759"/>
    </source>
</evidence>
<gene>
    <name evidence="3" type="ORF">SAMN04488568_1259</name>
</gene>
<dbReference type="SUPFAM" id="SSF48452">
    <property type="entry name" value="TPR-like"/>
    <property type="match status" value="1"/>
</dbReference>
<reference evidence="3 4" key="1">
    <citation type="submission" date="2016-10" db="EMBL/GenBank/DDBJ databases">
        <authorList>
            <person name="de Groot N.N."/>
        </authorList>
    </citation>
    <scope>NUCLEOTIDE SEQUENCE [LARGE SCALE GENOMIC DNA]</scope>
    <source>
        <strain evidence="3 4">DSM 16077</strain>
    </source>
</reference>
<dbReference type="PROSITE" id="PS50005">
    <property type="entry name" value="TPR"/>
    <property type="match status" value="1"/>
</dbReference>
<proteinExistence type="predicted"/>
<dbReference type="InterPro" id="IPR011990">
    <property type="entry name" value="TPR-like_helical_dom_sf"/>
</dbReference>
<dbReference type="OrthoDB" id="7632110at2"/>